<evidence type="ECO:0000256" key="1">
    <source>
        <dbReference type="ARBA" id="ARBA00022603"/>
    </source>
</evidence>
<dbReference type="Gene3D" id="3.40.50.150">
    <property type="entry name" value="Vaccinia Virus protein VP39"/>
    <property type="match status" value="1"/>
</dbReference>
<evidence type="ECO:0000256" key="4">
    <source>
        <dbReference type="PROSITE-ProRule" id="PRU01016"/>
    </source>
</evidence>
<name>A0A0F7L3U1_9VIRU</name>
<dbReference type="PANTHER" id="PTHR46098">
    <property type="entry name" value="TRNA (CYTOSINE(38)-C(5))-METHYLTRANSFERASE"/>
    <property type="match status" value="1"/>
</dbReference>
<organism evidence="8">
    <name type="scientific">uncultured marine virus</name>
    <dbReference type="NCBI Taxonomy" id="186617"/>
    <lineage>
        <taxon>Viruses</taxon>
        <taxon>environmental samples</taxon>
    </lineage>
</organism>
<comment type="similarity">
    <text evidence="4 5">Belongs to the class I-like SAM-binding methyltransferase superfamily. C5-methyltransferase family.</text>
</comment>
<feature type="compositionally biased region" description="Basic and acidic residues" evidence="7">
    <location>
        <begin position="168"/>
        <end position="203"/>
    </location>
</feature>
<dbReference type="InterPro" id="IPR029063">
    <property type="entry name" value="SAM-dependent_MTases_sf"/>
</dbReference>
<evidence type="ECO:0000256" key="2">
    <source>
        <dbReference type="ARBA" id="ARBA00022679"/>
    </source>
</evidence>
<feature type="region of interest" description="Disordered" evidence="7">
    <location>
        <begin position="168"/>
        <end position="221"/>
    </location>
</feature>
<protein>
    <recommendedName>
        <fullName evidence="6">Cytosine-specific methyltransferase</fullName>
        <ecNumber evidence="6">2.1.1.37</ecNumber>
    </recommendedName>
</protein>
<dbReference type="SUPFAM" id="SSF53335">
    <property type="entry name" value="S-adenosyl-L-methionine-dependent methyltransferases"/>
    <property type="match status" value="1"/>
</dbReference>
<feature type="active site" evidence="4">
    <location>
        <position position="72"/>
    </location>
</feature>
<dbReference type="PROSITE" id="PS00095">
    <property type="entry name" value="C5_MTASE_2"/>
    <property type="match status" value="1"/>
</dbReference>
<evidence type="ECO:0000313" key="8">
    <source>
        <dbReference type="EMBL" id="AKH46143.1"/>
    </source>
</evidence>
<sequence>MKHASLFSGIGGFDLAAEWCGWENVFQVEWNDYCQKILKQNFPDAKRHRDIKDFDGTPYRRKIDVISGGFPCQPFSVAGKRKGTEDDRYLWPEMLRVIQEVQPRYVVGENVGGLVSWNDGLVFEQVLSDLENEGFAVGAYILPACAVNAPHRRDRVWIIANTRGERCDDRVHSGEERHIQEKQNRDASESKPERDRREHRAWADDNDGTAANSQCERQQEPGEIIRPVHTTPNQTGETGGAFGVFNGDWGGLPKPGISRSDDGLSDRMDRTKALGNAIVPQVAYNIFKSLERKL</sequence>
<keyword evidence="2 4" id="KW-0808">Transferase</keyword>
<dbReference type="InterPro" id="IPR050750">
    <property type="entry name" value="C5-MTase"/>
</dbReference>
<dbReference type="PRINTS" id="PR00105">
    <property type="entry name" value="C5METTRFRASE"/>
</dbReference>
<dbReference type="PANTHER" id="PTHR46098:SF1">
    <property type="entry name" value="TRNA (CYTOSINE(38)-C(5))-METHYLTRANSFERASE"/>
    <property type="match status" value="1"/>
</dbReference>
<evidence type="ECO:0000256" key="6">
    <source>
        <dbReference type="RuleBase" id="RU000417"/>
    </source>
</evidence>
<dbReference type="PROSITE" id="PS00094">
    <property type="entry name" value="C5_MTASE_1"/>
    <property type="match status" value="1"/>
</dbReference>
<comment type="catalytic activity">
    <reaction evidence="6">
        <text>a 2'-deoxycytidine in DNA + S-adenosyl-L-methionine = a 5-methyl-2'-deoxycytidine in DNA + S-adenosyl-L-homocysteine + H(+)</text>
        <dbReference type="Rhea" id="RHEA:13681"/>
        <dbReference type="Rhea" id="RHEA-COMP:11369"/>
        <dbReference type="Rhea" id="RHEA-COMP:11370"/>
        <dbReference type="ChEBI" id="CHEBI:15378"/>
        <dbReference type="ChEBI" id="CHEBI:57856"/>
        <dbReference type="ChEBI" id="CHEBI:59789"/>
        <dbReference type="ChEBI" id="CHEBI:85452"/>
        <dbReference type="ChEBI" id="CHEBI:85454"/>
        <dbReference type="EC" id="2.1.1.37"/>
    </reaction>
</comment>
<accession>A0A0F7L3U1</accession>
<dbReference type="PROSITE" id="PS51679">
    <property type="entry name" value="SAM_MT_C5"/>
    <property type="match status" value="1"/>
</dbReference>
<keyword evidence="1 4" id="KW-0489">Methyltransferase</keyword>
<dbReference type="EC" id="2.1.1.37" evidence="6"/>
<dbReference type="NCBIfam" id="TIGR00675">
    <property type="entry name" value="dcm"/>
    <property type="match status" value="1"/>
</dbReference>
<evidence type="ECO:0000256" key="3">
    <source>
        <dbReference type="ARBA" id="ARBA00022691"/>
    </source>
</evidence>
<keyword evidence="3 4" id="KW-0949">S-adenosyl-L-methionine</keyword>
<dbReference type="GO" id="GO:0003886">
    <property type="term" value="F:DNA (cytosine-5-)-methyltransferase activity"/>
    <property type="evidence" value="ECO:0007669"/>
    <property type="project" value="UniProtKB-EC"/>
</dbReference>
<evidence type="ECO:0000256" key="7">
    <source>
        <dbReference type="SAM" id="MobiDB-lite"/>
    </source>
</evidence>
<reference evidence="8" key="1">
    <citation type="journal article" date="2015" name="Front. Microbiol.">
        <title>Combining genomic sequencing methods to explore viral diversity and reveal potential virus-host interactions.</title>
        <authorList>
            <person name="Chow C.E."/>
            <person name="Winget D.M."/>
            <person name="White R.A.III."/>
            <person name="Hallam S.J."/>
            <person name="Suttle C.A."/>
        </authorList>
    </citation>
    <scope>NUCLEOTIDE SEQUENCE</scope>
    <source>
        <strain evidence="8">Anoxic3_4</strain>
    </source>
</reference>
<evidence type="ECO:0000256" key="5">
    <source>
        <dbReference type="RuleBase" id="RU000416"/>
    </source>
</evidence>
<dbReference type="EMBL" id="KR029579">
    <property type="protein sequence ID" value="AKH46143.1"/>
    <property type="molecule type" value="Genomic_DNA"/>
</dbReference>
<dbReference type="GO" id="GO:0032259">
    <property type="term" value="P:methylation"/>
    <property type="evidence" value="ECO:0007669"/>
    <property type="project" value="UniProtKB-KW"/>
</dbReference>
<dbReference type="InterPro" id="IPR018117">
    <property type="entry name" value="C5_DNA_meth_AS"/>
</dbReference>
<reference evidence="8" key="2">
    <citation type="submission" date="2015-03" db="EMBL/GenBank/DDBJ databases">
        <authorList>
            <person name="Chow C.-E.T."/>
            <person name="Winget D.M."/>
            <person name="White R.A.III."/>
            <person name="Hallam S.J."/>
            <person name="Suttle C.A."/>
        </authorList>
    </citation>
    <scope>NUCLEOTIDE SEQUENCE</scope>
    <source>
        <strain evidence="8">Anoxic3_4</strain>
    </source>
</reference>
<dbReference type="InterPro" id="IPR031303">
    <property type="entry name" value="C5_meth_CS"/>
</dbReference>
<proteinExistence type="inferred from homology"/>
<dbReference type="InterPro" id="IPR001525">
    <property type="entry name" value="C5_MeTfrase"/>
</dbReference>
<dbReference type="Pfam" id="PF00145">
    <property type="entry name" value="DNA_methylase"/>
    <property type="match status" value="1"/>
</dbReference>